<keyword evidence="1" id="KW-0732">Signal</keyword>
<organism evidence="2 3">
    <name type="scientific">Acinetobacter pollinis</name>
    <dbReference type="NCBI Taxonomy" id="2605270"/>
    <lineage>
        <taxon>Bacteria</taxon>
        <taxon>Pseudomonadati</taxon>
        <taxon>Pseudomonadota</taxon>
        <taxon>Gammaproteobacteria</taxon>
        <taxon>Moraxellales</taxon>
        <taxon>Moraxellaceae</taxon>
        <taxon>Acinetobacter</taxon>
    </lineage>
</organism>
<comment type="caution">
    <text evidence="2">The sequence shown here is derived from an EMBL/GenBank/DDBJ whole genome shotgun (WGS) entry which is preliminary data.</text>
</comment>
<dbReference type="Gene3D" id="2.40.160.20">
    <property type="match status" value="1"/>
</dbReference>
<dbReference type="InterPro" id="IPR011250">
    <property type="entry name" value="OMP/PagP_B-barrel"/>
</dbReference>
<dbReference type="Proteomes" id="UP001339883">
    <property type="component" value="Unassembled WGS sequence"/>
</dbReference>
<dbReference type="SUPFAM" id="SSF56925">
    <property type="entry name" value="OMPA-like"/>
    <property type="match status" value="1"/>
</dbReference>
<evidence type="ECO:0000313" key="3">
    <source>
        <dbReference type="Proteomes" id="UP001339883"/>
    </source>
</evidence>
<feature type="signal peptide" evidence="1">
    <location>
        <begin position="1"/>
        <end position="22"/>
    </location>
</feature>
<evidence type="ECO:0000313" key="2">
    <source>
        <dbReference type="EMBL" id="MEB5476357.1"/>
    </source>
</evidence>
<dbReference type="EMBL" id="VTDN01000003">
    <property type="protein sequence ID" value="MEB5476357.1"/>
    <property type="molecule type" value="Genomic_DNA"/>
</dbReference>
<dbReference type="InterPro" id="IPR005618">
    <property type="entry name" value="OMPW"/>
</dbReference>
<dbReference type="Pfam" id="PF03922">
    <property type="entry name" value="OmpW"/>
    <property type="match status" value="1"/>
</dbReference>
<dbReference type="PANTHER" id="PTHR36920:SF1">
    <property type="entry name" value="OUTER MEMBRANE PROTEIN W"/>
    <property type="match status" value="1"/>
</dbReference>
<name>A0ABU6DRS2_9GAMM</name>
<evidence type="ECO:0000256" key="1">
    <source>
        <dbReference type="SAM" id="SignalP"/>
    </source>
</evidence>
<accession>A0ABU6DRS2</accession>
<sequence>MNKLAQIIIPATLLVASATTYAETSDGKTLAVSAGWAHIMPQGSKQGVYSTSNNRAVSATGFTSDAGFDLEHTDTAEFKIDYLVNDNVSLGLILGVPPRLDIKGEGSLLGGKLNLDKFSKVGDIKVYSPVITGKYHFGAVTNKFRPYVGAGLMYAHFSGLRLDSGIQNDALLKATQGSITNVKVRDAIAPVAFLGADYSINKDWFVTASVSYVKLDTHASLDVSGKHPLAGAYTVKGDTKIEINPIVTYLGVGFRF</sequence>
<proteinExistence type="predicted"/>
<gene>
    <name evidence="2" type="ORF">I2F25_04700</name>
</gene>
<dbReference type="PANTHER" id="PTHR36920">
    <property type="match status" value="1"/>
</dbReference>
<keyword evidence="3" id="KW-1185">Reference proteome</keyword>
<dbReference type="RefSeq" id="WP_195772467.1">
    <property type="nucleotide sequence ID" value="NZ_VTDN01000003.1"/>
</dbReference>
<feature type="chain" id="PRO_5045686946" evidence="1">
    <location>
        <begin position="23"/>
        <end position="256"/>
    </location>
</feature>
<reference evidence="2 3" key="1">
    <citation type="submission" date="2019-08" db="EMBL/GenBank/DDBJ databases">
        <title>Five species of Acinetobacter isolated from floral nectar and animal pollinators.</title>
        <authorList>
            <person name="Hendry T.A."/>
        </authorList>
    </citation>
    <scope>NUCLEOTIDE SEQUENCE [LARGE SCALE GENOMIC DNA]</scope>
    <source>
        <strain evidence="2 3">MD18.27</strain>
    </source>
</reference>
<protein>
    <submittedName>
        <fullName evidence="2">OmpW family protein</fullName>
    </submittedName>
</protein>